<dbReference type="SUPFAM" id="SSF50475">
    <property type="entry name" value="FMN-binding split barrel"/>
    <property type="match status" value="1"/>
</dbReference>
<dbReference type="UniPathway" id="UPA01068">
    <property type="reaction ID" value="UER00304"/>
</dbReference>
<evidence type="ECO:0000256" key="4">
    <source>
        <dbReference type="ARBA" id="ARBA00005037"/>
    </source>
</evidence>
<dbReference type="EC" id="1.4.3.5" evidence="6"/>
<dbReference type="PANTHER" id="PTHR10851">
    <property type="entry name" value="PYRIDOXINE-5-PHOSPHATE OXIDASE"/>
    <property type="match status" value="1"/>
</dbReference>
<evidence type="ECO:0000256" key="1">
    <source>
        <dbReference type="ARBA" id="ARBA00001917"/>
    </source>
</evidence>
<proteinExistence type="evidence at transcript level"/>
<evidence type="ECO:0000256" key="2">
    <source>
        <dbReference type="ARBA" id="ARBA00003691"/>
    </source>
</evidence>
<evidence type="ECO:0000256" key="5">
    <source>
        <dbReference type="ARBA" id="ARBA00007301"/>
    </source>
</evidence>
<dbReference type="AlphaFoldDB" id="R4WSX8"/>
<dbReference type="InterPro" id="IPR000659">
    <property type="entry name" value="Pyridox_Oxase"/>
</dbReference>
<dbReference type="Gene3D" id="2.30.110.10">
    <property type="entry name" value="Electron Transport, Fmn-binding Protein, Chain A"/>
    <property type="match status" value="1"/>
</dbReference>
<keyword evidence="8" id="KW-0288">FMN</keyword>
<comment type="pathway">
    <text evidence="3">Cofactor metabolism; pyridoxal 5'-phosphate salvage; pyridoxal 5'-phosphate from pyridoxamine 5'-phosphate: step 1/1.</text>
</comment>
<reference evidence="11" key="1">
    <citation type="journal article" date="2013" name="PLoS ONE">
        <title>Gene expression in gut symbiotic organ of stinkbug affected by extracellular bacterial symbiont.</title>
        <authorList>
            <person name="Futahashi R."/>
            <person name="Tanaka K."/>
            <person name="Tanahashi M."/>
            <person name="Nikoh N."/>
            <person name="Kikuchi Y."/>
            <person name="Lee B.L."/>
            <person name="Fukatsu T."/>
        </authorList>
    </citation>
    <scope>NUCLEOTIDE SEQUENCE</scope>
    <source>
        <tissue evidence="11">Midgut</tissue>
    </source>
</reference>
<comment type="cofactor">
    <cofactor evidence="1">
        <name>FMN</name>
        <dbReference type="ChEBI" id="CHEBI:58210"/>
    </cofactor>
</comment>
<dbReference type="GO" id="GO:0008615">
    <property type="term" value="P:pyridoxine biosynthetic process"/>
    <property type="evidence" value="ECO:0007669"/>
    <property type="project" value="InterPro"/>
</dbReference>
<evidence type="ECO:0000256" key="6">
    <source>
        <dbReference type="ARBA" id="ARBA00012801"/>
    </source>
</evidence>
<keyword evidence="7" id="KW-0285">Flavoprotein</keyword>
<sequence length="228" mass="26047">MVRQARGIVAAEVKPVVEETGVHHMDHIPRNPFELFKSWHTHQSNTTTNNLAANALCLSTSSKDGNVSSRTLILRRLDEDGFVIMTDNRSKKSKQLEENPKAAMTFLFINEADGLPLSRQVRAEGDVKQLAYNEWSDIYEKEPLFCKIRALVCHQGQPVDWQKLKDHHDSILADVQQGSIKLEKPDHVVAYKLFPKMMEFYETVGSKIADRVMFLRDGEIWESKRIAA</sequence>
<dbReference type="GO" id="GO:0010181">
    <property type="term" value="F:FMN binding"/>
    <property type="evidence" value="ECO:0007669"/>
    <property type="project" value="InterPro"/>
</dbReference>
<evidence type="ECO:0000259" key="10">
    <source>
        <dbReference type="Pfam" id="PF01243"/>
    </source>
</evidence>
<dbReference type="InterPro" id="IPR011576">
    <property type="entry name" value="Pyridox_Oxase_N"/>
</dbReference>
<comment type="similarity">
    <text evidence="5">Belongs to the pyridoxamine 5'-phosphate oxidase family.</text>
</comment>
<dbReference type="PANTHER" id="PTHR10851:SF4">
    <property type="entry name" value="PYRIDOXAL 5'-PHOSPHATE SYNTHASE"/>
    <property type="match status" value="1"/>
</dbReference>
<evidence type="ECO:0000256" key="8">
    <source>
        <dbReference type="ARBA" id="ARBA00022643"/>
    </source>
</evidence>
<dbReference type="InterPro" id="IPR012349">
    <property type="entry name" value="Split_barrel_FMN-bd"/>
</dbReference>
<dbReference type="EMBL" id="AK417822">
    <property type="protein sequence ID" value="BAN21037.1"/>
    <property type="molecule type" value="mRNA"/>
</dbReference>
<comment type="pathway">
    <text evidence="4">Cofactor metabolism; pyridoxal 5'-phosphate salvage; pyridoxal 5'-phosphate from pyridoxine 5'-phosphate: step 1/1.</text>
</comment>
<evidence type="ECO:0000256" key="9">
    <source>
        <dbReference type="ARBA" id="ARBA00023002"/>
    </source>
</evidence>
<dbReference type="PIRSF" id="PIRSF000190">
    <property type="entry name" value="Pyd_amn-ph_oxd"/>
    <property type="match status" value="1"/>
</dbReference>
<feature type="domain" description="Pyridoxamine 5'-phosphate oxidase N-terminal" evidence="10">
    <location>
        <begin position="53"/>
        <end position="130"/>
    </location>
</feature>
<accession>R4WSX8</accession>
<evidence type="ECO:0000256" key="3">
    <source>
        <dbReference type="ARBA" id="ARBA00004738"/>
    </source>
</evidence>
<keyword evidence="9" id="KW-0560">Oxidoreductase</keyword>
<organism evidence="11">
    <name type="scientific">Riptortus pedestris</name>
    <name type="common">Bean bug</name>
    <dbReference type="NCBI Taxonomy" id="329032"/>
    <lineage>
        <taxon>Eukaryota</taxon>
        <taxon>Metazoa</taxon>
        <taxon>Ecdysozoa</taxon>
        <taxon>Arthropoda</taxon>
        <taxon>Hexapoda</taxon>
        <taxon>Insecta</taxon>
        <taxon>Pterygota</taxon>
        <taxon>Neoptera</taxon>
        <taxon>Paraneoptera</taxon>
        <taxon>Hemiptera</taxon>
        <taxon>Heteroptera</taxon>
        <taxon>Panheteroptera</taxon>
        <taxon>Pentatomomorpha</taxon>
        <taxon>Coreoidea</taxon>
        <taxon>Alydidae</taxon>
        <taxon>Riptortus</taxon>
    </lineage>
</organism>
<dbReference type="GO" id="GO:0004733">
    <property type="term" value="F:pyridoxamine phosphate oxidase activity"/>
    <property type="evidence" value="ECO:0007669"/>
    <property type="project" value="UniProtKB-EC"/>
</dbReference>
<name>R4WSX8_RIPPE</name>
<comment type="function">
    <text evidence="2">Catalyzes the oxidation of either pyridoxine 5'-phosphate (PNP) or pyridoxamine 5'-phosphate (PMP) into pyridoxal 5'-phosphate (PLP).</text>
</comment>
<evidence type="ECO:0000313" key="11">
    <source>
        <dbReference type="EMBL" id="BAN21037.1"/>
    </source>
</evidence>
<dbReference type="Pfam" id="PF01243">
    <property type="entry name" value="PNPOx_N"/>
    <property type="match status" value="1"/>
</dbReference>
<protein>
    <recommendedName>
        <fullName evidence="6">pyridoxal 5'-phosphate synthase</fullName>
        <ecNumber evidence="6">1.4.3.5</ecNumber>
    </recommendedName>
</protein>
<evidence type="ECO:0000256" key="7">
    <source>
        <dbReference type="ARBA" id="ARBA00022630"/>
    </source>
</evidence>